<protein>
    <submittedName>
        <fullName evidence="1">Uncharacterized protein</fullName>
    </submittedName>
</protein>
<accession>A0A0E9VG81</accession>
<dbReference type="EMBL" id="GBXM01031438">
    <property type="protein sequence ID" value="JAH77139.1"/>
    <property type="molecule type" value="Transcribed_RNA"/>
</dbReference>
<organism evidence="1">
    <name type="scientific">Anguilla anguilla</name>
    <name type="common">European freshwater eel</name>
    <name type="synonym">Muraena anguilla</name>
    <dbReference type="NCBI Taxonomy" id="7936"/>
    <lineage>
        <taxon>Eukaryota</taxon>
        <taxon>Metazoa</taxon>
        <taxon>Chordata</taxon>
        <taxon>Craniata</taxon>
        <taxon>Vertebrata</taxon>
        <taxon>Euteleostomi</taxon>
        <taxon>Actinopterygii</taxon>
        <taxon>Neopterygii</taxon>
        <taxon>Teleostei</taxon>
        <taxon>Anguilliformes</taxon>
        <taxon>Anguillidae</taxon>
        <taxon>Anguilla</taxon>
    </lineage>
</organism>
<name>A0A0E9VG81_ANGAN</name>
<evidence type="ECO:0000313" key="1">
    <source>
        <dbReference type="EMBL" id="JAH77139.1"/>
    </source>
</evidence>
<dbReference type="AlphaFoldDB" id="A0A0E9VG81"/>
<sequence>MRLASLLLPSRLLKQTMHFGVTNTA</sequence>
<reference evidence="1" key="1">
    <citation type="submission" date="2014-11" db="EMBL/GenBank/DDBJ databases">
        <authorList>
            <person name="Amaro Gonzalez C."/>
        </authorList>
    </citation>
    <scope>NUCLEOTIDE SEQUENCE</scope>
</reference>
<reference evidence="1" key="2">
    <citation type="journal article" date="2015" name="Fish Shellfish Immunol.">
        <title>Early steps in the European eel (Anguilla anguilla)-Vibrio vulnificus interaction in the gills: Role of the RtxA13 toxin.</title>
        <authorList>
            <person name="Callol A."/>
            <person name="Pajuelo D."/>
            <person name="Ebbesson L."/>
            <person name="Teles M."/>
            <person name="MacKenzie S."/>
            <person name="Amaro C."/>
        </authorList>
    </citation>
    <scope>NUCLEOTIDE SEQUENCE</scope>
</reference>
<proteinExistence type="predicted"/>